<dbReference type="AlphaFoldDB" id="A0A4Y2TPG1"/>
<feature type="region of interest" description="Disordered" evidence="1">
    <location>
        <begin position="96"/>
        <end position="121"/>
    </location>
</feature>
<name>A0A4Y2TPG1_ARAVE</name>
<protein>
    <submittedName>
        <fullName evidence="2">Uncharacterized protein</fullName>
    </submittedName>
</protein>
<dbReference type="EMBL" id="BGPR01030168">
    <property type="protein sequence ID" value="GBO02519.1"/>
    <property type="molecule type" value="Genomic_DNA"/>
</dbReference>
<sequence length="139" mass="16110">MVKRIHPLRYRPRSFPSYLYRFRLYHSDTCSCEVRGNGRPLDYATSCHITSSYHFTKSSTENTQLWRQHLLLNKLSRIKIAKLIYFLNQNENLVKQPPDATSLSDSDTDFSPSPTPQTYGLRSSRDSITRILISPPTSL</sequence>
<keyword evidence="4" id="KW-1185">Reference proteome</keyword>
<evidence type="ECO:0000313" key="2">
    <source>
        <dbReference type="EMBL" id="GBO02519.1"/>
    </source>
</evidence>
<proteinExistence type="predicted"/>
<gene>
    <name evidence="2" type="ORF">AVEN_43056_1</name>
    <name evidence="3" type="ORF">AVEN_79754_1</name>
</gene>
<evidence type="ECO:0000313" key="4">
    <source>
        <dbReference type="Proteomes" id="UP000499080"/>
    </source>
</evidence>
<comment type="caution">
    <text evidence="2">The sequence shown here is derived from an EMBL/GenBank/DDBJ whole genome shotgun (WGS) entry which is preliminary data.</text>
</comment>
<reference evidence="2 4" key="1">
    <citation type="journal article" date="2019" name="Sci. Rep.">
        <title>Orb-weaving spider Araneus ventricosus genome elucidates the spidroin gene catalogue.</title>
        <authorList>
            <person name="Kono N."/>
            <person name="Nakamura H."/>
            <person name="Ohtoshi R."/>
            <person name="Moran D.A.P."/>
            <person name="Shinohara A."/>
            <person name="Yoshida Y."/>
            <person name="Fujiwara M."/>
            <person name="Mori M."/>
            <person name="Tomita M."/>
            <person name="Arakawa K."/>
        </authorList>
    </citation>
    <scope>NUCLEOTIDE SEQUENCE [LARGE SCALE GENOMIC DNA]</scope>
</reference>
<dbReference type="Proteomes" id="UP000499080">
    <property type="component" value="Unassembled WGS sequence"/>
</dbReference>
<evidence type="ECO:0000313" key="3">
    <source>
        <dbReference type="EMBL" id="GBO02523.1"/>
    </source>
</evidence>
<dbReference type="OrthoDB" id="6437659at2759"/>
<organism evidence="2 4">
    <name type="scientific">Araneus ventricosus</name>
    <name type="common">Orbweaver spider</name>
    <name type="synonym">Epeira ventricosa</name>
    <dbReference type="NCBI Taxonomy" id="182803"/>
    <lineage>
        <taxon>Eukaryota</taxon>
        <taxon>Metazoa</taxon>
        <taxon>Ecdysozoa</taxon>
        <taxon>Arthropoda</taxon>
        <taxon>Chelicerata</taxon>
        <taxon>Arachnida</taxon>
        <taxon>Araneae</taxon>
        <taxon>Araneomorphae</taxon>
        <taxon>Entelegynae</taxon>
        <taxon>Araneoidea</taxon>
        <taxon>Araneidae</taxon>
        <taxon>Araneus</taxon>
    </lineage>
</organism>
<dbReference type="EMBL" id="BGPR01030169">
    <property type="protein sequence ID" value="GBO02523.1"/>
    <property type="molecule type" value="Genomic_DNA"/>
</dbReference>
<evidence type="ECO:0000256" key="1">
    <source>
        <dbReference type="SAM" id="MobiDB-lite"/>
    </source>
</evidence>
<feature type="compositionally biased region" description="Low complexity" evidence="1">
    <location>
        <begin position="97"/>
        <end position="118"/>
    </location>
</feature>
<accession>A0A4Y2TPG1</accession>